<name>A0A3N0DIE5_9ACTN</name>
<feature type="transmembrane region" description="Helical" evidence="2">
    <location>
        <begin position="56"/>
        <end position="81"/>
    </location>
</feature>
<keyword evidence="2" id="KW-1133">Transmembrane helix</keyword>
<dbReference type="EMBL" id="RJSG01000006">
    <property type="protein sequence ID" value="RNL75462.1"/>
    <property type="molecule type" value="Genomic_DNA"/>
</dbReference>
<evidence type="ECO:0000313" key="6">
    <source>
        <dbReference type="Proteomes" id="UP000277094"/>
    </source>
</evidence>
<keyword evidence="2" id="KW-0812">Transmembrane</keyword>
<dbReference type="InterPro" id="IPR026004">
    <property type="entry name" value="Septum_form"/>
</dbReference>
<reference evidence="5 6" key="1">
    <citation type="submission" date="2018-11" db="EMBL/GenBank/DDBJ databases">
        <authorList>
            <person name="Li F."/>
        </authorList>
    </citation>
    <scope>NUCLEOTIDE SEQUENCE [LARGE SCALE GENOMIC DNA]</scope>
    <source>
        <strain evidence="5 6">KIS18-7</strain>
    </source>
</reference>
<feature type="domain" description="DUF4190" evidence="3">
    <location>
        <begin position="57"/>
        <end position="109"/>
    </location>
</feature>
<dbReference type="OrthoDB" id="3628931at2"/>
<organism evidence="5 6">
    <name type="scientific">Nocardioides marmorisolisilvae</name>
    <dbReference type="NCBI Taxonomy" id="1542737"/>
    <lineage>
        <taxon>Bacteria</taxon>
        <taxon>Bacillati</taxon>
        <taxon>Actinomycetota</taxon>
        <taxon>Actinomycetes</taxon>
        <taxon>Propionibacteriales</taxon>
        <taxon>Nocardioidaceae</taxon>
        <taxon>Nocardioides</taxon>
    </lineage>
</organism>
<dbReference type="Pfam" id="PF13845">
    <property type="entry name" value="Septum_form"/>
    <property type="match status" value="1"/>
</dbReference>
<keyword evidence="6" id="KW-1185">Reference proteome</keyword>
<evidence type="ECO:0000259" key="4">
    <source>
        <dbReference type="Pfam" id="PF13845"/>
    </source>
</evidence>
<keyword evidence="2" id="KW-0472">Membrane</keyword>
<dbReference type="AlphaFoldDB" id="A0A3N0DIE5"/>
<accession>A0A3N0DIE5</accession>
<evidence type="ECO:0000256" key="1">
    <source>
        <dbReference type="SAM" id="MobiDB-lite"/>
    </source>
</evidence>
<gene>
    <name evidence="5" type="ORF">EFL95_18825</name>
</gene>
<sequence length="250" mass="26556">MTQPPEDPTPPPPGDQTPPPSYEQQWPVQPAPGAPWPQYGSPYEQPQAPKSGTNGFAIAALIFGIIPICFLGLIFGIVALVQTGKSGQKGKGLAIAGIVLNVIWLVAGVTIAVVSSLDNADRDSTGTITKSGKVSVFDLKVGDCFNGLDNVKMGDTIFTLDGVPCSKLHQGEVYAEAPINEASYPGPESLQRSGETPCKDKLQQVAPKHYANRDVGVIWIYPEKDAWSRGDHHYSCIAISVGRSTGSITD</sequence>
<proteinExistence type="predicted"/>
<dbReference type="Pfam" id="PF13828">
    <property type="entry name" value="DUF4190"/>
    <property type="match status" value="1"/>
</dbReference>
<comment type="caution">
    <text evidence="5">The sequence shown here is derived from an EMBL/GenBank/DDBJ whole genome shotgun (WGS) entry which is preliminary data.</text>
</comment>
<dbReference type="Proteomes" id="UP000277094">
    <property type="component" value="Unassembled WGS sequence"/>
</dbReference>
<protein>
    <submittedName>
        <fullName evidence="5">DUF4190 domain-containing protein</fullName>
    </submittedName>
</protein>
<feature type="compositionally biased region" description="Pro residues" evidence="1">
    <location>
        <begin position="1"/>
        <end position="21"/>
    </location>
</feature>
<evidence type="ECO:0000313" key="5">
    <source>
        <dbReference type="EMBL" id="RNL75462.1"/>
    </source>
</evidence>
<feature type="transmembrane region" description="Helical" evidence="2">
    <location>
        <begin position="93"/>
        <end position="114"/>
    </location>
</feature>
<evidence type="ECO:0000259" key="3">
    <source>
        <dbReference type="Pfam" id="PF13828"/>
    </source>
</evidence>
<dbReference type="InterPro" id="IPR025241">
    <property type="entry name" value="DUF4190"/>
</dbReference>
<evidence type="ECO:0000256" key="2">
    <source>
        <dbReference type="SAM" id="Phobius"/>
    </source>
</evidence>
<feature type="region of interest" description="Disordered" evidence="1">
    <location>
        <begin position="1"/>
        <end position="47"/>
    </location>
</feature>
<dbReference type="RefSeq" id="WP_123235650.1">
    <property type="nucleotide sequence ID" value="NZ_RJSG01000006.1"/>
</dbReference>
<feature type="domain" description="Septum formation-related" evidence="4">
    <location>
        <begin position="156"/>
        <end position="236"/>
    </location>
</feature>